<reference evidence="1" key="2">
    <citation type="submission" date="2020-02" db="EMBL/GenBank/DDBJ databases">
        <authorList>
            <person name="Gilchrist C.L.M."/>
            <person name="Chooi Y.-H."/>
        </authorList>
    </citation>
    <scope>NUCLEOTIDE SEQUENCE</scope>
    <source>
        <strain evidence="1">MST-FP2251</strain>
    </source>
</reference>
<gene>
    <name evidence="1" type="ORF">FE257_009448</name>
</gene>
<reference evidence="1" key="1">
    <citation type="journal article" date="2019" name="Beilstein J. Org. Chem.">
        <title>Nanangenines: drimane sesquiterpenoids as the dominant metabolite cohort of a novel Australian fungus, Aspergillus nanangensis.</title>
        <authorList>
            <person name="Lacey H.J."/>
            <person name="Gilchrist C.L.M."/>
            <person name="Crombie A."/>
            <person name="Kalaitzis J.A."/>
            <person name="Vuong D."/>
            <person name="Rutledge P.J."/>
            <person name="Turner P."/>
            <person name="Pitt J.I."/>
            <person name="Lacey E."/>
            <person name="Chooi Y.H."/>
            <person name="Piggott A.M."/>
        </authorList>
    </citation>
    <scope>NUCLEOTIDE SEQUENCE</scope>
    <source>
        <strain evidence="1">MST-FP2251</strain>
    </source>
</reference>
<organism evidence="1 2">
    <name type="scientific">Aspergillus nanangensis</name>
    <dbReference type="NCBI Taxonomy" id="2582783"/>
    <lineage>
        <taxon>Eukaryota</taxon>
        <taxon>Fungi</taxon>
        <taxon>Dikarya</taxon>
        <taxon>Ascomycota</taxon>
        <taxon>Pezizomycotina</taxon>
        <taxon>Eurotiomycetes</taxon>
        <taxon>Eurotiomycetidae</taxon>
        <taxon>Eurotiales</taxon>
        <taxon>Aspergillaceae</taxon>
        <taxon>Aspergillus</taxon>
        <taxon>Aspergillus subgen. Circumdati</taxon>
    </lineage>
</organism>
<evidence type="ECO:0000313" key="2">
    <source>
        <dbReference type="Proteomes" id="UP001194746"/>
    </source>
</evidence>
<evidence type="ECO:0000313" key="1">
    <source>
        <dbReference type="EMBL" id="KAF9887926.1"/>
    </source>
</evidence>
<accession>A0AAD4CK52</accession>
<protein>
    <submittedName>
        <fullName evidence="1">Uncharacterized protein</fullName>
    </submittedName>
</protein>
<comment type="caution">
    <text evidence="1">The sequence shown here is derived from an EMBL/GenBank/DDBJ whole genome shotgun (WGS) entry which is preliminary data.</text>
</comment>
<dbReference type="Proteomes" id="UP001194746">
    <property type="component" value="Unassembled WGS sequence"/>
</dbReference>
<proteinExistence type="predicted"/>
<dbReference type="EMBL" id="VCAU01000054">
    <property type="protein sequence ID" value="KAF9887926.1"/>
    <property type="molecule type" value="Genomic_DNA"/>
</dbReference>
<sequence length="90" mass="10133">MAFIRFVEDLRGRMFEDSSEKVHGSYLTAGYIMGTPGNGSRNSRDYFTAILCSQKKYFVKATLCKLGDLRATVFVVLLRWRSVGALLAET</sequence>
<dbReference type="AlphaFoldDB" id="A0AAD4CK52"/>
<name>A0AAD4CK52_ASPNN</name>
<keyword evidence="2" id="KW-1185">Reference proteome</keyword>